<dbReference type="Proteomes" id="UP001626537">
    <property type="component" value="Chromosome"/>
</dbReference>
<accession>A0ABZ0I211</accession>
<keyword evidence="1" id="KW-0812">Transmembrane</keyword>
<keyword evidence="3" id="KW-1185">Reference proteome</keyword>
<feature type="transmembrane region" description="Helical" evidence="1">
    <location>
        <begin position="7"/>
        <end position="29"/>
    </location>
</feature>
<evidence type="ECO:0008006" key="4">
    <source>
        <dbReference type="Google" id="ProtNLM"/>
    </source>
</evidence>
<evidence type="ECO:0000313" key="2">
    <source>
        <dbReference type="EMBL" id="WOJ92146.1"/>
    </source>
</evidence>
<protein>
    <recommendedName>
        <fullName evidence="4">DUF4760 domain-containing protein</fullName>
    </recommendedName>
</protein>
<dbReference type="EMBL" id="CP136864">
    <property type="protein sequence ID" value="WOJ92146.1"/>
    <property type="molecule type" value="Genomic_DNA"/>
</dbReference>
<evidence type="ECO:0000313" key="3">
    <source>
        <dbReference type="Proteomes" id="UP001626537"/>
    </source>
</evidence>
<proteinExistence type="predicted"/>
<reference evidence="2 3" key="1">
    <citation type="submission" date="2023-10" db="EMBL/GenBank/DDBJ databases">
        <title>Two novel species belonging to the OM43/NOR5 clade.</title>
        <authorList>
            <person name="Park M."/>
        </authorList>
    </citation>
    <scope>NUCLEOTIDE SEQUENCE [LARGE SCALE GENOMIC DNA]</scope>
    <source>
        <strain evidence="2 3">IMCC43200</strain>
    </source>
</reference>
<evidence type="ECO:0000256" key="1">
    <source>
        <dbReference type="SAM" id="Phobius"/>
    </source>
</evidence>
<dbReference type="RefSeq" id="WP_407346727.1">
    <property type="nucleotide sequence ID" value="NZ_CP136864.1"/>
</dbReference>
<keyword evidence="1" id="KW-0472">Membrane</keyword>
<organism evidence="2 3">
    <name type="scientific">Congregibacter variabilis</name>
    <dbReference type="NCBI Taxonomy" id="3081200"/>
    <lineage>
        <taxon>Bacteria</taxon>
        <taxon>Pseudomonadati</taxon>
        <taxon>Pseudomonadota</taxon>
        <taxon>Gammaproteobacteria</taxon>
        <taxon>Cellvibrionales</taxon>
        <taxon>Halieaceae</taxon>
        <taxon>Congregibacter</taxon>
    </lineage>
</organism>
<keyword evidence="1" id="KW-1133">Transmembrane helix</keyword>
<name>A0ABZ0I211_9GAMM</name>
<gene>
    <name evidence="2" type="ORF">R0135_10135</name>
</gene>
<sequence length="164" mass="18126">MSQKIQNIAAFGEIVSAGAILVTLLILVIEVRENSALLRATAAADNRISFAHSSEWTAELSDKTLESLIIAQQPDAVSDDLSDVERYRVVLTFRAFLRRAEASFFMYRNGLLEEGVWHSIRSRAAESIEVGLPRKIWESEVAAGTVFTPEFVAELNSLLASKVN</sequence>